<organism evidence="1 2">
    <name type="scientific">Megamonas hypermegale</name>
    <dbReference type="NCBI Taxonomy" id="158847"/>
    <lineage>
        <taxon>Bacteria</taxon>
        <taxon>Bacillati</taxon>
        <taxon>Bacillota</taxon>
        <taxon>Negativicutes</taxon>
        <taxon>Selenomonadales</taxon>
        <taxon>Selenomonadaceae</taxon>
        <taxon>Megamonas</taxon>
    </lineage>
</organism>
<protein>
    <submittedName>
        <fullName evidence="1">Enterobactin/ferric enterobactin esterase</fullName>
    </submittedName>
</protein>
<sequence length="258" mass="29865">MVIIVIDVWDITIPELTGQENRKLYIYLPNSYNEKPDEYYPVLYMFDGQNVFFDSDATYGKSWGLKEYLEYTNTQMIVVAPACNQNPDNGRLKEYTPYPFKDKTFGNIKSLGKITMEWFVNELKPTIDNTFRTLSDRNNTFIAGSSMGGLMSLYAILEYNHIFSRAAALSPSIWTGPQKLAKMIKNANINPDTVVYMDYGTEELPRYKHMIQKFAMISSMLMKKNIRLNARIVPNGTHSEASWEKQIPFFVETLLYEK</sequence>
<dbReference type="RefSeq" id="WP_115151109.1">
    <property type="nucleotide sequence ID" value="NZ_UGPP01000001.1"/>
</dbReference>
<gene>
    <name evidence="1" type="ORF">NCTC10571_00646</name>
</gene>
<dbReference type="Pfam" id="PF00756">
    <property type="entry name" value="Esterase"/>
    <property type="match status" value="1"/>
</dbReference>
<dbReference type="InterPro" id="IPR029058">
    <property type="entry name" value="AB_hydrolase_fold"/>
</dbReference>
<accession>A0A378NRP6</accession>
<dbReference type="EMBL" id="UGPP01000001">
    <property type="protein sequence ID" value="STY70507.1"/>
    <property type="molecule type" value="Genomic_DNA"/>
</dbReference>
<dbReference type="InterPro" id="IPR000801">
    <property type="entry name" value="Esterase-like"/>
</dbReference>
<evidence type="ECO:0000313" key="2">
    <source>
        <dbReference type="Proteomes" id="UP000255234"/>
    </source>
</evidence>
<dbReference type="SUPFAM" id="SSF53474">
    <property type="entry name" value="alpha/beta-Hydrolases"/>
    <property type="match status" value="1"/>
</dbReference>
<proteinExistence type="predicted"/>
<dbReference type="Proteomes" id="UP000255234">
    <property type="component" value="Unassembled WGS sequence"/>
</dbReference>
<reference evidence="1 2" key="1">
    <citation type="submission" date="2018-06" db="EMBL/GenBank/DDBJ databases">
        <authorList>
            <consortium name="Pathogen Informatics"/>
            <person name="Doyle S."/>
        </authorList>
    </citation>
    <scope>NUCLEOTIDE SEQUENCE [LARGE SCALE GENOMIC DNA]</scope>
    <source>
        <strain evidence="1 2">NCTC10571</strain>
    </source>
</reference>
<dbReference type="PANTHER" id="PTHR48098">
    <property type="entry name" value="ENTEROCHELIN ESTERASE-RELATED"/>
    <property type="match status" value="1"/>
</dbReference>
<dbReference type="AlphaFoldDB" id="A0A378NRP6"/>
<dbReference type="Gene3D" id="3.40.50.1820">
    <property type="entry name" value="alpha/beta hydrolase"/>
    <property type="match status" value="1"/>
</dbReference>
<dbReference type="PANTHER" id="PTHR48098:SF6">
    <property type="entry name" value="FERRI-BACILLIBACTIN ESTERASE BESA"/>
    <property type="match status" value="1"/>
</dbReference>
<dbReference type="InterPro" id="IPR050583">
    <property type="entry name" value="Mycobacterial_A85_antigen"/>
</dbReference>
<evidence type="ECO:0000313" key="1">
    <source>
        <dbReference type="EMBL" id="STY70507.1"/>
    </source>
</evidence>
<name>A0A378NRP6_9FIRM</name>